<dbReference type="InterPro" id="IPR043504">
    <property type="entry name" value="Peptidase_S1_PA_chymotrypsin"/>
</dbReference>
<proteinExistence type="predicted"/>
<evidence type="ECO:0000256" key="2">
    <source>
        <dbReference type="ARBA" id="ARBA00022801"/>
    </source>
</evidence>
<evidence type="ECO:0000256" key="3">
    <source>
        <dbReference type="ARBA" id="ARBA00022825"/>
    </source>
</evidence>
<dbReference type="InterPro" id="IPR009003">
    <property type="entry name" value="Peptidase_S1_PA"/>
</dbReference>
<organism evidence="8 9">
    <name type="scientific">Psylliodes chrysocephalus</name>
    <dbReference type="NCBI Taxonomy" id="3402493"/>
    <lineage>
        <taxon>Eukaryota</taxon>
        <taxon>Metazoa</taxon>
        <taxon>Ecdysozoa</taxon>
        <taxon>Arthropoda</taxon>
        <taxon>Hexapoda</taxon>
        <taxon>Insecta</taxon>
        <taxon>Pterygota</taxon>
        <taxon>Neoptera</taxon>
        <taxon>Endopterygota</taxon>
        <taxon>Coleoptera</taxon>
        <taxon>Polyphaga</taxon>
        <taxon>Cucujiformia</taxon>
        <taxon>Chrysomeloidea</taxon>
        <taxon>Chrysomelidae</taxon>
        <taxon>Galerucinae</taxon>
        <taxon>Alticini</taxon>
        <taxon>Psylliodes</taxon>
    </lineage>
</organism>
<dbReference type="InterPro" id="IPR001254">
    <property type="entry name" value="Trypsin_dom"/>
</dbReference>
<keyword evidence="6" id="KW-1133">Transmembrane helix</keyword>
<dbReference type="InterPro" id="IPR033116">
    <property type="entry name" value="TRYPSIN_SER"/>
</dbReference>
<evidence type="ECO:0000256" key="1">
    <source>
        <dbReference type="ARBA" id="ARBA00022670"/>
    </source>
</evidence>
<dbReference type="SMART" id="SM00020">
    <property type="entry name" value="Tryp_SPc"/>
    <property type="match status" value="1"/>
</dbReference>
<dbReference type="GO" id="GO:0006508">
    <property type="term" value="P:proteolysis"/>
    <property type="evidence" value="ECO:0007669"/>
    <property type="project" value="UniProtKB-KW"/>
</dbReference>
<keyword evidence="9" id="KW-1185">Reference proteome</keyword>
<dbReference type="PRINTS" id="PR00722">
    <property type="entry name" value="CHYMOTRYPSIN"/>
</dbReference>
<keyword evidence="4" id="KW-1015">Disulfide bond</keyword>
<feature type="domain" description="Peptidase S1" evidence="7">
    <location>
        <begin position="85"/>
        <end position="319"/>
    </location>
</feature>
<feature type="transmembrane region" description="Helical" evidence="6">
    <location>
        <begin position="32"/>
        <end position="54"/>
    </location>
</feature>
<dbReference type="CDD" id="cd00190">
    <property type="entry name" value="Tryp_SPc"/>
    <property type="match status" value="1"/>
</dbReference>
<sequence>MINISEITLNFGGRVGLAHTIKRYRPPRGFRVLSAMYILRAFVCFVASQLQLVFVSAGRTPKLLEHSGACGTRQFQWKPNRQPKVIGGQVPPPGAVPWQIDLRVGEDKHYCGGALISSRLILSAAHCYNDGLVAVAGAHGSPGSSLHEQTLKVEKFIPHPDFRKLGAYSHDLAVLLVAAPGFRFNEIVKPACFSDDSPTSGTWCEVSGWGAVDPNDIETTSPILKVAAVPVISLDTCRLKTVYGGRSQQILDSMLCAGYLRGGIDACSGDSGGPLVCEKGGKMELTGIVSWGDGCAKRNKPGVYTRVSSFLPWIRDCATDLGVTL</sequence>
<dbReference type="InterPro" id="IPR001314">
    <property type="entry name" value="Peptidase_S1A"/>
</dbReference>
<dbReference type="OrthoDB" id="5979691at2759"/>
<keyword evidence="1 5" id="KW-0645">Protease</keyword>
<evidence type="ECO:0000256" key="5">
    <source>
        <dbReference type="RuleBase" id="RU363034"/>
    </source>
</evidence>
<dbReference type="PROSITE" id="PS00134">
    <property type="entry name" value="TRYPSIN_HIS"/>
    <property type="match status" value="1"/>
</dbReference>
<accession>A0A9P0G914</accession>
<dbReference type="PROSITE" id="PS50240">
    <property type="entry name" value="TRYPSIN_DOM"/>
    <property type="match status" value="1"/>
</dbReference>
<protein>
    <recommendedName>
        <fullName evidence="7">Peptidase S1 domain-containing protein</fullName>
    </recommendedName>
</protein>
<evidence type="ECO:0000313" key="8">
    <source>
        <dbReference type="EMBL" id="CAH1106684.1"/>
    </source>
</evidence>
<dbReference type="InterPro" id="IPR018114">
    <property type="entry name" value="TRYPSIN_HIS"/>
</dbReference>
<keyword evidence="2 5" id="KW-0378">Hydrolase</keyword>
<evidence type="ECO:0000313" key="9">
    <source>
        <dbReference type="Proteomes" id="UP001153636"/>
    </source>
</evidence>
<evidence type="ECO:0000259" key="7">
    <source>
        <dbReference type="PROSITE" id="PS50240"/>
    </source>
</evidence>
<keyword evidence="3 5" id="KW-0720">Serine protease</keyword>
<dbReference type="GO" id="GO:0004252">
    <property type="term" value="F:serine-type endopeptidase activity"/>
    <property type="evidence" value="ECO:0007669"/>
    <property type="project" value="InterPro"/>
</dbReference>
<dbReference type="FunFam" id="2.40.10.10:FF:000003">
    <property type="entry name" value="Transmembrane serine protease 3"/>
    <property type="match status" value="1"/>
</dbReference>
<keyword evidence="6" id="KW-0472">Membrane</keyword>
<dbReference type="Gene3D" id="2.40.10.10">
    <property type="entry name" value="Trypsin-like serine proteases"/>
    <property type="match status" value="1"/>
</dbReference>
<name>A0A9P0G914_9CUCU</name>
<dbReference type="EMBL" id="OV651814">
    <property type="protein sequence ID" value="CAH1106684.1"/>
    <property type="molecule type" value="Genomic_DNA"/>
</dbReference>
<dbReference type="AlphaFoldDB" id="A0A9P0G914"/>
<gene>
    <name evidence="8" type="ORF">PSYICH_LOCUS7622</name>
</gene>
<dbReference type="PROSITE" id="PS00135">
    <property type="entry name" value="TRYPSIN_SER"/>
    <property type="match status" value="1"/>
</dbReference>
<dbReference type="PANTHER" id="PTHR24252">
    <property type="entry name" value="ACROSIN-RELATED"/>
    <property type="match status" value="1"/>
</dbReference>
<reference evidence="8" key="1">
    <citation type="submission" date="2022-01" db="EMBL/GenBank/DDBJ databases">
        <authorList>
            <person name="King R."/>
        </authorList>
    </citation>
    <scope>NUCLEOTIDE SEQUENCE</scope>
</reference>
<dbReference type="Pfam" id="PF00089">
    <property type="entry name" value="Trypsin"/>
    <property type="match status" value="1"/>
</dbReference>
<dbReference type="Proteomes" id="UP001153636">
    <property type="component" value="Chromosome 2"/>
</dbReference>
<evidence type="ECO:0000256" key="6">
    <source>
        <dbReference type="SAM" id="Phobius"/>
    </source>
</evidence>
<keyword evidence="6" id="KW-0812">Transmembrane</keyword>
<evidence type="ECO:0000256" key="4">
    <source>
        <dbReference type="ARBA" id="ARBA00023157"/>
    </source>
</evidence>
<dbReference type="SUPFAM" id="SSF50494">
    <property type="entry name" value="Trypsin-like serine proteases"/>
    <property type="match status" value="1"/>
</dbReference>
<dbReference type="PANTHER" id="PTHR24252:SF10">
    <property type="entry name" value="SERINE PROTEASE 56"/>
    <property type="match status" value="1"/>
</dbReference>